<dbReference type="Gene3D" id="3.30.460.10">
    <property type="entry name" value="Beta Polymerase, domain 2"/>
    <property type="match status" value="2"/>
</dbReference>
<dbReference type="GO" id="GO:0031123">
    <property type="term" value="P:RNA 3'-end processing"/>
    <property type="evidence" value="ECO:0007669"/>
    <property type="project" value="TreeGrafter"/>
</dbReference>
<feature type="region of interest" description="Disordered" evidence="7">
    <location>
        <begin position="638"/>
        <end position="675"/>
    </location>
</feature>
<dbReference type="Pfam" id="PF03828">
    <property type="entry name" value="PAP_assoc"/>
    <property type="match status" value="2"/>
</dbReference>
<dbReference type="Pfam" id="PF22600">
    <property type="entry name" value="MTPAP-like_central"/>
    <property type="match status" value="1"/>
</dbReference>
<dbReference type="PANTHER" id="PTHR12271">
    <property type="entry name" value="POLY A POLYMERASE CID PAP -RELATED"/>
    <property type="match status" value="1"/>
</dbReference>
<evidence type="ECO:0000256" key="5">
    <source>
        <dbReference type="ARBA" id="ARBA00022842"/>
    </source>
</evidence>
<dbReference type="Pfam" id="PF19088">
    <property type="entry name" value="TUTase"/>
    <property type="match status" value="1"/>
</dbReference>
<feature type="region of interest" description="Disordered" evidence="7">
    <location>
        <begin position="1"/>
        <end position="96"/>
    </location>
</feature>
<dbReference type="Gene3D" id="1.10.1410.10">
    <property type="match status" value="2"/>
</dbReference>
<dbReference type="InterPro" id="IPR001878">
    <property type="entry name" value="Znf_CCHC"/>
</dbReference>
<dbReference type="InterPro" id="IPR002058">
    <property type="entry name" value="PAP_assoc"/>
</dbReference>
<dbReference type="CDD" id="cd05402">
    <property type="entry name" value="NT_PAP_TUTase"/>
    <property type="match status" value="2"/>
</dbReference>
<evidence type="ECO:0000313" key="9">
    <source>
        <dbReference type="Ensembl" id="ENSGWIP00000039100.1"/>
    </source>
</evidence>
<feature type="compositionally biased region" description="Basic and acidic residues" evidence="7">
    <location>
        <begin position="1105"/>
        <end position="1117"/>
    </location>
</feature>
<feature type="domain" description="CCHC-type" evidence="8">
    <location>
        <begin position="1081"/>
        <end position="1095"/>
    </location>
</feature>
<feature type="region of interest" description="Disordered" evidence="7">
    <location>
        <begin position="579"/>
        <end position="603"/>
    </location>
</feature>
<keyword evidence="3" id="KW-0808">Transferase</keyword>
<dbReference type="Proteomes" id="UP000694680">
    <property type="component" value="Chromosome 9"/>
</dbReference>
<evidence type="ECO:0000256" key="4">
    <source>
        <dbReference type="ARBA" id="ARBA00022723"/>
    </source>
</evidence>
<keyword evidence="6" id="KW-0862">Zinc</keyword>
<dbReference type="InterPro" id="IPR045100">
    <property type="entry name" value="TUT4/7_NTP_transf"/>
</dbReference>
<accession>A0A8C5H3P0</accession>
<feature type="compositionally biased region" description="Basic and acidic residues" evidence="7">
    <location>
        <begin position="22"/>
        <end position="31"/>
    </location>
</feature>
<evidence type="ECO:0000256" key="6">
    <source>
        <dbReference type="PROSITE-ProRule" id="PRU00047"/>
    </source>
</evidence>
<dbReference type="InterPro" id="IPR054708">
    <property type="entry name" value="MTPAP-like_central"/>
</dbReference>
<keyword evidence="10" id="KW-1185">Reference proteome</keyword>
<dbReference type="PANTHER" id="PTHR12271:SF34">
    <property type="entry name" value="TERMINAL URIDYLYLTRANSFERASE 7"/>
    <property type="match status" value="1"/>
</dbReference>
<dbReference type="GO" id="GO:0003676">
    <property type="term" value="F:nucleic acid binding"/>
    <property type="evidence" value="ECO:0007669"/>
    <property type="project" value="InterPro"/>
</dbReference>
<reference evidence="9" key="3">
    <citation type="submission" date="2025-09" db="UniProtKB">
        <authorList>
            <consortium name="Ensembl"/>
        </authorList>
    </citation>
    <scope>IDENTIFICATION</scope>
</reference>
<keyword evidence="5" id="KW-0460">Magnesium</keyword>
<reference evidence="9" key="1">
    <citation type="submission" date="2020-06" db="EMBL/GenBank/DDBJ databases">
        <authorList>
            <consortium name="Wellcome Sanger Institute Data Sharing"/>
        </authorList>
    </citation>
    <scope>NUCLEOTIDE SEQUENCE [LARGE SCALE GENOMIC DNA]</scope>
</reference>
<dbReference type="SUPFAM" id="SSF81301">
    <property type="entry name" value="Nucleotidyltransferase"/>
    <property type="match status" value="2"/>
</dbReference>
<sequence length="1233" mass="140785">MDNSSRTKWPKKGNKDRRRGGPNKEDERAFKDGVGGQNYSSEDGEPSKKNPARQGGPYSKRGGKAPQSYNAFGRKDREKPKTKNKNQSPVEGFVSEEAVISPNEKLELLQAEQRLKQESIYSLKKKSLYTCTLCNIILESVPHAEKHIKDRRHRKRMLKQEILTEMQPPSAEQINGVCAALEAVVLEHGINDQDVETRQSVVSVMQDFLISVLPEIRLRLYGSSRTKFGFKDSDVNIDIQYPPHVSGAISHQICPVFFVLFFPSGLFVDVEGDFHATVPVVVCKDKQSGLVCKVSAGNENAFQTSCYLSEMVRTEPLLLPLVLGFRRWAKICDIDHAEEGGLAPYIFALLVIYFLQKRRVSLLPTYLNQEIKVFSLSRLSDFSLTHVKDGFIHWAYTPSTNGSSQMTEGSSHKGKVPLAFQSLHPPVDVGLLWIEMLRFYSLEFNIADNVISVRTGVVLSRSMKDWPKRRIAVEDPFSVKRNVARTLKNQQMYDYVMHCLKTTYMYFGSPLHAHNVEMGKGPTQRANAGEDVSGLSDFYLLNLKPEFDLLSLKPEFTSQPEALENGPEDSDCIIEEEVEEFSDSNDDVDKGELDQGRNCVSEEEDEVLIEEVFSDVGRSHLDSFTTEDEEVLIGDQVSGEELLSDDEGPDVDTPGSLDEDETHPTNTSNKNENKSGKRSRYVYKFSRQAFTAGKVNTHMVVCSLCKCDGHQKKDCPDDLKKVQLDPLPSMTPKFLQMINKVCEQCFADFALVEHEADVREYILKDLETFIRNHFPEAKLQLFGSSKNGFGFRQSDLDICMVLEGKETVDDVDVIVRLERMLRKYSELKNITAITTAKVPIVKFCHVHTGLEGDISLYNTLALHNTRLLASYAAIDRRVKVLCYVMKVFAKMCDIGEASRGSLSSYAYTLMVLFFLQQRNPPVIPVLQEIYDGEKKPEVLVDGWNVYFFDDLKNLPSRWPMCGKNTETVGELWLGLLRFYTEEFDFREHIVCVRQRARITTFRKQWTTKPICIEDPFDLNHNLGVGLSRKMANFIMKAFINGRKVFGTPVKSFPPGYPNHMEYFLDPQLLTEGESAPNDRCCPICGRIGHFFRECPLRRKSRQKRDSEKRFERFRDVMDSPEGGNQGQFRHRNEHWRKKDAVDTRCCFLCGSNTHIKKNCELNRNFPGLHQHLHLIHNTHTHTHCDIGMFLLRYCKDRKLCLFSTCTIQAFDRERKTGLFPDRRYGALNSLCDL</sequence>
<keyword evidence="4" id="KW-0479">Metal-binding</keyword>
<dbReference type="SUPFAM" id="SSF81631">
    <property type="entry name" value="PAP/OAS1 substrate-binding domain"/>
    <property type="match status" value="2"/>
</dbReference>
<feature type="region of interest" description="Disordered" evidence="7">
    <location>
        <begin position="1105"/>
        <end position="1132"/>
    </location>
</feature>
<keyword evidence="6" id="KW-0863">Zinc-finger</keyword>
<dbReference type="Ensembl" id="ENSGWIT00000042531.1">
    <property type="protein sequence ID" value="ENSGWIP00000039100.1"/>
    <property type="gene ID" value="ENSGWIG00000019896.1"/>
</dbReference>
<evidence type="ECO:0000256" key="3">
    <source>
        <dbReference type="ARBA" id="ARBA00022679"/>
    </source>
</evidence>
<proteinExistence type="predicted"/>
<dbReference type="GO" id="GO:0050265">
    <property type="term" value="F:RNA uridylyltransferase activity"/>
    <property type="evidence" value="ECO:0007669"/>
    <property type="project" value="TreeGrafter"/>
</dbReference>
<dbReference type="FunFam" id="1.10.1410.10:FF:000002">
    <property type="entry name" value="terminal uridylyltransferase 4 isoform X1"/>
    <property type="match status" value="1"/>
</dbReference>
<dbReference type="SUPFAM" id="SSF57756">
    <property type="entry name" value="Retrovirus zinc finger-like domains"/>
    <property type="match status" value="1"/>
</dbReference>
<dbReference type="GO" id="GO:0008270">
    <property type="term" value="F:zinc ion binding"/>
    <property type="evidence" value="ECO:0007669"/>
    <property type="project" value="UniProtKB-KW"/>
</dbReference>
<evidence type="ECO:0000259" key="8">
    <source>
        <dbReference type="PROSITE" id="PS50158"/>
    </source>
</evidence>
<dbReference type="InterPro" id="IPR043519">
    <property type="entry name" value="NT_sf"/>
</dbReference>
<evidence type="ECO:0000256" key="1">
    <source>
        <dbReference type="ARBA" id="ARBA00001936"/>
    </source>
</evidence>
<dbReference type="InterPro" id="IPR036875">
    <property type="entry name" value="Znf_CCHC_sf"/>
</dbReference>
<dbReference type="SMART" id="SM00343">
    <property type="entry name" value="ZnF_C2HC"/>
    <property type="match status" value="3"/>
</dbReference>
<protein>
    <submittedName>
        <fullName evidence="9">Terminal uridylyltransferase 7-like</fullName>
    </submittedName>
</protein>
<comment type="cofactor">
    <cofactor evidence="2">
        <name>Mg(2+)</name>
        <dbReference type="ChEBI" id="CHEBI:18420"/>
    </cofactor>
</comment>
<feature type="compositionally biased region" description="Basic residues" evidence="7">
    <location>
        <begin position="8"/>
        <end position="21"/>
    </location>
</feature>
<reference evidence="9" key="2">
    <citation type="submission" date="2025-08" db="UniProtKB">
        <authorList>
            <consortium name="Ensembl"/>
        </authorList>
    </citation>
    <scope>IDENTIFICATION</scope>
</reference>
<evidence type="ECO:0000256" key="7">
    <source>
        <dbReference type="SAM" id="MobiDB-lite"/>
    </source>
</evidence>
<gene>
    <name evidence="9" type="primary">tut7</name>
</gene>
<dbReference type="PROSITE" id="PS50158">
    <property type="entry name" value="ZF_CCHC"/>
    <property type="match status" value="1"/>
</dbReference>
<comment type="cofactor">
    <cofactor evidence="1">
        <name>Mn(2+)</name>
        <dbReference type="ChEBI" id="CHEBI:29035"/>
    </cofactor>
</comment>
<evidence type="ECO:0000313" key="10">
    <source>
        <dbReference type="Proteomes" id="UP000694680"/>
    </source>
</evidence>
<dbReference type="AlphaFoldDB" id="A0A8C5H3P0"/>
<evidence type="ECO:0000256" key="2">
    <source>
        <dbReference type="ARBA" id="ARBA00001946"/>
    </source>
</evidence>
<name>A0A8C5H3P0_GOUWI</name>
<organism evidence="9 10">
    <name type="scientific">Gouania willdenowi</name>
    <name type="common">Blunt-snouted clingfish</name>
    <name type="synonym">Lepadogaster willdenowi</name>
    <dbReference type="NCBI Taxonomy" id="441366"/>
    <lineage>
        <taxon>Eukaryota</taxon>
        <taxon>Metazoa</taxon>
        <taxon>Chordata</taxon>
        <taxon>Craniata</taxon>
        <taxon>Vertebrata</taxon>
        <taxon>Euteleostomi</taxon>
        <taxon>Actinopterygii</taxon>
        <taxon>Neopterygii</taxon>
        <taxon>Teleostei</taxon>
        <taxon>Neoteleostei</taxon>
        <taxon>Acanthomorphata</taxon>
        <taxon>Ovalentaria</taxon>
        <taxon>Blenniimorphae</taxon>
        <taxon>Blenniiformes</taxon>
        <taxon>Gobiesocoidei</taxon>
        <taxon>Gobiesocidae</taxon>
        <taxon>Gobiesocinae</taxon>
        <taxon>Gouania</taxon>
    </lineage>
</organism>